<evidence type="ECO:0000313" key="8">
    <source>
        <dbReference type="EMBL" id="ASM79055.1"/>
    </source>
</evidence>
<dbReference type="InterPro" id="IPR044068">
    <property type="entry name" value="CB"/>
</dbReference>
<dbReference type="GO" id="GO:0006310">
    <property type="term" value="P:DNA recombination"/>
    <property type="evidence" value="ECO:0007669"/>
    <property type="project" value="UniProtKB-KW"/>
</dbReference>
<dbReference type="PROSITE" id="PS51898">
    <property type="entry name" value="TYR_RECOMBINASE"/>
    <property type="match status" value="1"/>
</dbReference>
<dbReference type="OrthoDB" id="6814137at2"/>
<dbReference type="Gene3D" id="1.10.150.130">
    <property type="match status" value="1"/>
</dbReference>
<keyword evidence="2" id="KW-0229">DNA integration</keyword>
<evidence type="ECO:0000256" key="1">
    <source>
        <dbReference type="ARBA" id="ARBA00008857"/>
    </source>
</evidence>
<sequence>MDTPNTLNAPPLWELNPREACRRWLRHHEHLAYAPHSIEQYAAMTGAAADWLQRERGRSLLQAHAGDVDALLSSLRGRGGKTASVATTKRYVAVLRLVLSHLHTLGLRSDDPSTSLTHPAARHDLRRQAPRFLSPDQVTRYIDWVLAQPRPHWGDVRDAALRLLYLATGITVQESRQLLIHDVLPDDVPEPQVRIRAVSSVLARSIPLPPWCCPVLREWQHAHAQLALEPALAFPARQRSPVLAHHGSRARPYPISTSEIYDTIRPAMLAAGFDDEQQGPQTLRNTYAVTALALDVPMEVLQRRMGLHTPWSLDVLKRELKRSRE</sequence>
<protein>
    <recommendedName>
        <fullName evidence="10">Integrase</fullName>
    </recommendedName>
</protein>
<dbReference type="Gene3D" id="1.10.443.10">
    <property type="entry name" value="Intergrase catalytic core"/>
    <property type="match status" value="1"/>
</dbReference>
<dbReference type="EMBL" id="CP022424">
    <property type="protein sequence ID" value="ASM79055.1"/>
    <property type="molecule type" value="Genomic_DNA"/>
</dbReference>
<reference evidence="8 9" key="1">
    <citation type="submission" date="2017-07" db="EMBL/GenBank/DDBJ databases">
        <title>Complete Genome Sequence of the cosmetic ferment Vitreoscilla filiformis (ATCC15551).</title>
        <authorList>
            <person name="Contreras S."/>
            <person name="Sagory-Zalkind P."/>
            <person name="Blanquart H."/>
            <person name="Iltis A."/>
            <person name="Morand S.C."/>
        </authorList>
    </citation>
    <scope>NUCLEOTIDE SEQUENCE [LARGE SCALE GENOMIC DNA]</scope>
    <source>
        <strain evidence="8 9">ATCC 15551</strain>
        <plasmid evidence="9">Plasmid pvf1</plasmid>
    </source>
</reference>
<dbReference type="SUPFAM" id="SSF56349">
    <property type="entry name" value="DNA breaking-rejoining enzymes"/>
    <property type="match status" value="1"/>
</dbReference>
<feature type="domain" description="Tyr recombinase" evidence="6">
    <location>
        <begin position="128"/>
        <end position="325"/>
    </location>
</feature>
<dbReference type="PROSITE" id="PS51900">
    <property type="entry name" value="CB"/>
    <property type="match status" value="1"/>
</dbReference>
<keyword evidence="4" id="KW-0233">DNA recombination</keyword>
<organism evidence="8 9">
    <name type="scientific">Vitreoscilla filiformis</name>
    <dbReference type="NCBI Taxonomy" id="63"/>
    <lineage>
        <taxon>Bacteria</taxon>
        <taxon>Pseudomonadati</taxon>
        <taxon>Pseudomonadota</taxon>
        <taxon>Betaproteobacteria</taxon>
        <taxon>Neisseriales</taxon>
        <taxon>Neisseriaceae</taxon>
        <taxon>Vitreoscilla</taxon>
    </lineage>
</organism>
<evidence type="ECO:0000256" key="5">
    <source>
        <dbReference type="PROSITE-ProRule" id="PRU01248"/>
    </source>
</evidence>
<proteinExistence type="inferred from homology"/>
<dbReference type="GO" id="GO:0003677">
    <property type="term" value="F:DNA binding"/>
    <property type="evidence" value="ECO:0007669"/>
    <property type="project" value="UniProtKB-UniRule"/>
</dbReference>
<dbReference type="InterPro" id="IPR011010">
    <property type="entry name" value="DNA_brk_join_enz"/>
</dbReference>
<dbReference type="PANTHER" id="PTHR30349">
    <property type="entry name" value="PHAGE INTEGRASE-RELATED"/>
    <property type="match status" value="1"/>
</dbReference>
<dbReference type="InterPro" id="IPR050090">
    <property type="entry name" value="Tyrosine_recombinase_XerCD"/>
</dbReference>
<evidence type="ECO:0000256" key="4">
    <source>
        <dbReference type="ARBA" id="ARBA00023172"/>
    </source>
</evidence>
<dbReference type="GO" id="GO:0015074">
    <property type="term" value="P:DNA integration"/>
    <property type="evidence" value="ECO:0007669"/>
    <property type="project" value="UniProtKB-KW"/>
</dbReference>
<dbReference type="InterPro" id="IPR002104">
    <property type="entry name" value="Integrase_catalytic"/>
</dbReference>
<keyword evidence="8" id="KW-0614">Plasmid</keyword>
<dbReference type="PANTHER" id="PTHR30349:SF41">
    <property type="entry name" value="INTEGRASE_RECOMBINASE PROTEIN MJ0367-RELATED"/>
    <property type="match status" value="1"/>
</dbReference>
<evidence type="ECO:0000313" key="9">
    <source>
        <dbReference type="Proteomes" id="UP000199729"/>
    </source>
</evidence>
<name>A0A221KJA4_VITFI</name>
<dbReference type="AlphaFoldDB" id="A0A221KJA4"/>
<evidence type="ECO:0000259" key="7">
    <source>
        <dbReference type="PROSITE" id="PS51900"/>
    </source>
</evidence>
<keyword evidence="3 5" id="KW-0238">DNA-binding</keyword>
<evidence type="ECO:0000256" key="3">
    <source>
        <dbReference type="ARBA" id="ARBA00023125"/>
    </source>
</evidence>
<feature type="domain" description="Core-binding (CB)" evidence="7">
    <location>
        <begin position="15"/>
        <end position="103"/>
    </location>
</feature>
<dbReference type="KEGG" id="vff:VITFI_CDS3278"/>
<gene>
    <name evidence="8" type="ORF">VITFI_CDS3278</name>
</gene>
<geneLocation type="plasmid" evidence="9">
    <name>pvf1</name>
</geneLocation>
<keyword evidence="9" id="KW-1185">Reference proteome</keyword>
<accession>A0A221KJA4</accession>
<comment type="similarity">
    <text evidence="1">Belongs to the 'phage' integrase family.</text>
</comment>
<evidence type="ECO:0000259" key="6">
    <source>
        <dbReference type="PROSITE" id="PS51898"/>
    </source>
</evidence>
<dbReference type="InterPro" id="IPR010998">
    <property type="entry name" value="Integrase_recombinase_N"/>
</dbReference>
<evidence type="ECO:0008006" key="10">
    <source>
        <dbReference type="Google" id="ProtNLM"/>
    </source>
</evidence>
<dbReference type="Proteomes" id="UP000199729">
    <property type="component" value="Plasmid pVF1"/>
</dbReference>
<dbReference type="RefSeq" id="WP_089418230.1">
    <property type="nucleotide sequence ID" value="NZ_CP022424.1"/>
</dbReference>
<dbReference type="InterPro" id="IPR013762">
    <property type="entry name" value="Integrase-like_cat_sf"/>
</dbReference>
<evidence type="ECO:0000256" key="2">
    <source>
        <dbReference type="ARBA" id="ARBA00022908"/>
    </source>
</evidence>